<evidence type="ECO:0000313" key="2">
    <source>
        <dbReference type="Proteomes" id="UP000184330"/>
    </source>
</evidence>
<accession>A0A1L7XV63</accession>
<dbReference type="OrthoDB" id="4161001at2759"/>
<dbReference type="Proteomes" id="UP000184330">
    <property type="component" value="Unassembled WGS sequence"/>
</dbReference>
<reference evidence="1 2" key="1">
    <citation type="submission" date="2016-03" db="EMBL/GenBank/DDBJ databases">
        <authorList>
            <person name="Ploux O."/>
        </authorList>
    </citation>
    <scope>NUCLEOTIDE SEQUENCE [LARGE SCALE GENOMIC DNA]</scope>
    <source>
        <strain evidence="1 2">UAMH 11012</strain>
    </source>
</reference>
<evidence type="ECO:0000313" key="1">
    <source>
        <dbReference type="EMBL" id="CZR68942.1"/>
    </source>
</evidence>
<organism evidence="1 2">
    <name type="scientific">Phialocephala subalpina</name>
    <dbReference type="NCBI Taxonomy" id="576137"/>
    <lineage>
        <taxon>Eukaryota</taxon>
        <taxon>Fungi</taxon>
        <taxon>Dikarya</taxon>
        <taxon>Ascomycota</taxon>
        <taxon>Pezizomycotina</taxon>
        <taxon>Leotiomycetes</taxon>
        <taxon>Helotiales</taxon>
        <taxon>Mollisiaceae</taxon>
        <taxon>Phialocephala</taxon>
        <taxon>Phialocephala fortinii species complex</taxon>
    </lineage>
</organism>
<dbReference type="AlphaFoldDB" id="A0A1L7XV63"/>
<proteinExistence type="predicted"/>
<gene>
    <name evidence="1" type="ORF">PAC_18843</name>
</gene>
<sequence length="341" mass="38789">MNIASWLTAKCPLKDRFSSAFMNSTLHVFKAQQLKVFGQGYSFDCCYDLWPRYPSLQHSFFLQASPDRHLRLVREHNSREGWITQLRCPSRCLHRALNRAVALIQKANRLIHNSPTPKSRLLFGEWGGSQSSISIFPSSLDGDRGLSNSVLIEADMALTVVAVEEHRRTYENGDLLSERDKGPRAIDIAIHYIAGVKLANIITDEHNADRNDDPAPRSPVWKVLTAATMLRDPEVQKDLKILWVDNTPKIIKKYKENAQKGKYGPMIHDLYPLKSVNDNCVNVNSKNVHIVCRLETAKRSQKPRLVQGCYRQVDLDDKPLLNSDCIYKVSLVMSSNAMFRS</sequence>
<protein>
    <submittedName>
        <fullName evidence="1">Uncharacterized protein</fullName>
    </submittedName>
</protein>
<name>A0A1L7XV63_9HELO</name>
<dbReference type="EMBL" id="FJOG01000062">
    <property type="protein sequence ID" value="CZR68942.1"/>
    <property type="molecule type" value="Genomic_DNA"/>
</dbReference>
<keyword evidence="2" id="KW-1185">Reference proteome</keyword>